<organism evidence="1 2">
    <name type="scientific">Parabacteroides faecis</name>
    <dbReference type="NCBI Taxonomy" id="1217282"/>
    <lineage>
        <taxon>Bacteria</taxon>
        <taxon>Pseudomonadati</taxon>
        <taxon>Bacteroidota</taxon>
        <taxon>Bacteroidia</taxon>
        <taxon>Bacteroidales</taxon>
        <taxon>Tannerellaceae</taxon>
        <taxon>Parabacteroides</taxon>
    </lineage>
</organism>
<protein>
    <submittedName>
        <fullName evidence="1">Uncharacterized protein</fullName>
    </submittedName>
</protein>
<dbReference type="EMBL" id="JACHOC010000006">
    <property type="protein sequence ID" value="MBB4623439.1"/>
    <property type="molecule type" value="Genomic_DNA"/>
</dbReference>
<reference evidence="1 2" key="1">
    <citation type="submission" date="2020-08" db="EMBL/GenBank/DDBJ databases">
        <title>Genomic Encyclopedia of Type Strains, Phase IV (KMG-IV): sequencing the most valuable type-strain genomes for metagenomic binning, comparative biology and taxonomic classification.</title>
        <authorList>
            <person name="Goeker M."/>
        </authorList>
    </citation>
    <scope>NUCLEOTIDE SEQUENCE [LARGE SCALE GENOMIC DNA]</scope>
    <source>
        <strain evidence="1 2">DSM 102983</strain>
    </source>
</reference>
<comment type="caution">
    <text evidence="1">The sequence shown here is derived from an EMBL/GenBank/DDBJ whole genome shotgun (WGS) entry which is preliminary data.</text>
</comment>
<accession>A0ABR6KPK3</accession>
<dbReference type="Proteomes" id="UP000533637">
    <property type="component" value="Unassembled WGS sequence"/>
</dbReference>
<keyword evidence="2" id="KW-1185">Reference proteome</keyword>
<name>A0ABR6KPK3_9BACT</name>
<sequence length="252" mass="29834">MNDFLINHWWKILTICTSAIPTIILFSIKGKISHWFNKDLESHRAELDRKSRQIQSSLDTQLETMRIEFGLIQSERLQILKEACGRLTEILNQINIIASYYEYDCKENVDYGKKCPSDGNECSNDCIINYWEKIVSFDKYTRQTNDFLESNQMFFPMEVTIKHMEIIALVYNLRKEAYDINHNLDNTSKEKALDSFRLFYQFNKSEIIKLRDNLINEYRLLIGVSPLKSYSVNDYRLLQAYESSKKNKISNE</sequence>
<proteinExistence type="predicted"/>
<gene>
    <name evidence="1" type="ORF">GGQ57_003351</name>
</gene>
<evidence type="ECO:0000313" key="2">
    <source>
        <dbReference type="Proteomes" id="UP000533637"/>
    </source>
</evidence>
<evidence type="ECO:0000313" key="1">
    <source>
        <dbReference type="EMBL" id="MBB4623439.1"/>
    </source>
</evidence>
<dbReference type="RefSeq" id="WP_183671542.1">
    <property type="nucleotide sequence ID" value="NZ_BMPB01000007.1"/>
</dbReference>